<evidence type="ECO:0000256" key="8">
    <source>
        <dbReference type="ARBA" id="ARBA00022729"/>
    </source>
</evidence>
<keyword evidence="6 15" id="KW-0645">Protease</keyword>
<dbReference type="AlphaFoldDB" id="A0A401GRR6"/>
<organism evidence="18 19">
    <name type="scientific">Sparassis crispa</name>
    <dbReference type="NCBI Taxonomy" id="139825"/>
    <lineage>
        <taxon>Eukaryota</taxon>
        <taxon>Fungi</taxon>
        <taxon>Dikarya</taxon>
        <taxon>Basidiomycota</taxon>
        <taxon>Agaricomycotina</taxon>
        <taxon>Agaricomycetes</taxon>
        <taxon>Polyporales</taxon>
        <taxon>Sparassidaceae</taxon>
        <taxon>Sparassis</taxon>
    </lineage>
</organism>
<comment type="caution">
    <text evidence="18">The sequence shown here is derived from an EMBL/GenBank/DDBJ whole genome shotgun (WGS) entry which is preliminary data.</text>
</comment>
<dbReference type="Gene3D" id="3.40.50.200">
    <property type="entry name" value="Peptidase S8/S53 domain"/>
    <property type="match status" value="1"/>
</dbReference>
<evidence type="ECO:0000256" key="9">
    <source>
        <dbReference type="ARBA" id="ARBA00022801"/>
    </source>
</evidence>
<evidence type="ECO:0000256" key="5">
    <source>
        <dbReference type="ARBA" id="ARBA00022525"/>
    </source>
</evidence>
<evidence type="ECO:0000256" key="1">
    <source>
        <dbReference type="ARBA" id="ARBA00001910"/>
    </source>
</evidence>
<dbReference type="EMBL" id="BFAD01000007">
    <property type="protein sequence ID" value="GBE84917.1"/>
    <property type="molecule type" value="Genomic_DNA"/>
</dbReference>
<feature type="active site" description="Charge relay system" evidence="15">
    <location>
        <position position="310"/>
    </location>
</feature>
<comment type="catalytic activity">
    <reaction evidence="1">
        <text>Release of an N-terminal tripeptide from a polypeptide.</text>
        <dbReference type="EC" id="3.4.14.10"/>
    </reaction>
</comment>
<dbReference type="InParanoid" id="A0A401GRR6"/>
<dbReference type="GO" id="GO:0005576">
    <property type="term" value="C:extracellular region"/>
    <property type="evidence" value="ECO:0007669"/>
    <property type="project" value="UniProtKB-SubCell"/>
</dbReference>
<keyword evidence="10 15" id="KW-0720">Serine protease</keyword>
<dbReference type="Pfam" id="PF09286">
    <property type="entry name" value="Pro-kuma_activ"/>
    <property type="match status" value="1"/>
</dbReference>
<evidence type="ECO:0000256" key="11">
    <source>
        <dbReference type="ARBA" id="ARBA00022837"/>
    </source>
</evidence>
<evidence type="ECO:0000256" key="2">
    <source>
        <dbReference type="ARBA" id="ARBA00002451"/>
    </source>
</evidence>
<dbReference type="STRING" id="139825.A0A401GRR6"/>
<keyword evidence="14" id="KW-0325">Glycoprotein</keyword>
<name>A0A401GRR6_9APHY</name>
<keyword evidence="9 15" id="KW-0378">Hydrolase</keyword>
<dbReference type="CDD" id="cd04056">
    <property type="entry name" value="Peptidases_S53"/>
    <property type="match status" value="1"/>
</dbReference>
<sequence length="643" mass="70159">MLVTPRLLAQASCLFAVGTSALAPRVVHESRRYLPSGWTPVRRAEPSIVLPLRIGLVQQNLADIETYLLDVSHPDSPNYGEQWSPAKVASMFRPSSESVDAVHGWLVESGVDAPRVRLSAGSGWIQVNVTIEEAEHLLSTEYYVYEYGSGEGVEHIACEGMYHLPEDVSKHVDFITPTLHFDAKPKRNPELKKRISARQVNANVSIANISSIYPKTTGTAKSVFNNVNYCDEQIIPDCLRALYNFIYEPTVADNNSIGIVEYTPNVYVPSDLDEFFDEFSVSQVGERPILYSIDGGYLQTVYTGFYFNGESNLDLQYAMGLLGPEQSVNLYQTGDMVEGASFNNFLDALDGSYCTFEGGGNLDYDAEYPDPYGGYQGPEACGTIPKSYVITTSYGYSEAQLTPAYVERQCAEYAKLGLMGITVLYSSGDDGVGNAGLCLTDDGELSYNPYATRFNPSFPGGCPYITSVGATQIVPGNTVYQPEEACETVIYSGGGFSNVFPLPKYQEKAVKNYLNKYPPGYPADTYNCTSRAFPDLSANGANYLVVVQGEYYMVYGTSASSPVTAAILTAINDARFAVGKKSIGFINPAIYTEPFMQAFNDIVAGSNPGCGTEGFYAQPGWDPVTGVGTPNFVKLLELWLLLP</sequence>
<dbReference type="PROSITE" id="PS51695">
    <property type="entry name" value="SEDOLISIN"/>
    <property type="match status" value="1"/>
</dbReference>
<feature type="active site" description="Charge relay system" evidence="15">
    <location>
        <position position="314"/>
    </location>
</feature>
<comment type="subcellular location">
    <subcellularLocation>
        <location evidence="3">Secreted</location>
        <location evidence="3">Extracellular space</location>
    </subcellularLocation>
</comment>
<dbReference type="InterPro" id="IPR036852">
    <property type="entry name" value="Peptidase_S8/S53_dom_sf"/>
</dbReference>
<keyword evidence="7 15" id="KW-0479">Metal-binding</keyword>
<reference evidence="18 19" key="1">
    <citation type="journal article" date="2018" name="Sci. Rep.">
        <title>Genome sequence of the cauliflower mushroom Sparassis crispa (Hanabiratake) and its association with beneficial usage.</title>
        <authorList>
            <person name="Kiyama R."/>
            <person name="Furutani Y."/>
            <person name="Kawaguchi K."/>
            <person name="Nakanishi T."/>
        </authorList>
    </citation>
    <scope>NUCLEOTIDE SEQUENCE [LARGE SCALE GENOMIC DNA]</scope>
</reference>
<feature type="binding site" evidence="15">
    <location>
        <position position="622"/>
    </location>
    <ligand>
        <name>Ca(2+)</name>
        <dbReference type="ChEBI" id="CHEBI:29108"/>
    </ligand>
</feature>
<feature type="signal peptide" evidence="16">
    <location>
        <begin position="1"/>
        <end position="21"/>
    </location>
</feature>
<dbReference type="OrthoDB" id="409122at2759"/>
<proteinExistence type="predicted"/>
<dbReference type="InterPro" id="IPR050819">
    <property type="entry name" value="Tripeptidyl-peptidase_I"/>
</dbReference>
<feature type="binding site" evidence="15">
    <location>
        <position position="602"/>
    </location>
    <ligand>
        <name>Ca(2+)</name>
        <dbReference type="ChEBI" id="CHEBI:29108"/>
    </ligand>
</feature>
<feature type="binding site" evidence="15">
    <location>
        <position position="601"/>
    </location>
    <ligand>
        <name>Ca(2+)</name>
        <dbReference type="ChEBI" id="CHEBI:29108"/>
    </ligand>
</feature>
<dbReference type="GeneID" id="38781834"/>
<dbReference type="GO" id="GO:0046872">
    <property type="term" value="F:metal ion binding"/>
    <property type="evidence" value="ECO:0007669"/>
    <property type="project" value="UniProtKB-UniRule"/>
</dbReference>
<feature type="chain" id="PRO_5018984170" description="tripeptidyl-peptidase II" evidence="16">
    <location>
        <begin position="22"/>
        <end position="643"/>
    </location>
</feature>
<gene>
    <name evidence="18" type="ORF">SCP_0700980</name>
</gene>
<dbReference type="PANTHER" id="PTHR14218:SF19">
    <property type="entry name" value="SERINE PROTEASE AORO, PUTATIVE (AFU_ORTHOLOGUE AFUA_6G10250)-RELATED"/>
    <property type="match status" value="1"/>
</dbReference>
<dbReference type="FunFam" id="3.40.50.200:FF:000015">
    <property type="entry name" value="Tripeptidyl peptidase A"/>
    <property type="match status" value="1"/>
</dbReference>
<dbReference type="GO" id="GO:0004252">
    <property type="term" value="F:serine-type endopeptidase activity"/>
    <property type="evidence" value="ECO:0007669"/>
    <property type="project" value="UniProtKB-UniRule"/>
</dbReference>
<dbReference type="PANTHER" id="PTHR14218">
    <property type="entry name" value="PROTEASE S8 TRIPEPTIDYL PEPTIDASE I CLN2"/>
    <property type="match status" value="1"/>
</dbReference>
<evidence type="ECO:0000256" key="13">
    <source>
        <dbReference type="ARBA" id="ARBA00023145"/>
    </source>
</evidence>
<dbReference type="InterPro" id="IPR030400">
    <property type="entry name" value="Sedolisin_dom"/>
</dbReference>
<dbReference type="SMART" id="SM00944">
    <property type="entry name" value="Pro-kuma_activ"/>
    <property type="match status" value="1"/>
</dbReference>
<evidence type="ECO:0000256" key="16">
    <source>
        <dbReference type="SAM" id="SignalP"/>
    </source>
</evidence>
<dbReference type="InterPro" id="IPR015366">
    <property type="entry name" value="S53_propep"/>
</dbReference>
<accession>A0A401GRR6</accession>
<keyword evidence="5" id="KW-0964">Secreted</keyword>
<feature type="domain" description="Peptidase S53" evidence="17">
    <location>
        <begin position="233"/>
        <end position="642"/>
    </location>
</feature>
<dbReference type="EC" id="3.4.14.10" evidence="4"/>
<dbReference type="SUPFAM" id="SSF54897">
    <property type="entry name" value="Protease propeptides/inhibitors"/>
    <property type="match status" value="1"/>
</dbReference>
<evidence type="ECO:0000256" key="3">
    <source>
        <dbReference type="ARBA" id="ARBA00004239"/>
    </source>
</evidence>
<feature type="binding site" evidence="15">
    <location>
        <position position="620"/>
    </location>
    <ligand>
        <name>Ca(2+)</name>
        <dbReference type="ChEBI" id="CHEBI:29108"/>
    </ligand>
</feature>
<dbReference type="Proteomes" id="UP000287166">
    <property type="component" value="Unassembled WGS sequence"/>
</dbReference>
<evidence type="ECO:0000256" key="15">
    <source>
        <dbReference type="PROSITE-ProRule" id="PRU01032"/>
    </source>
</evidence>
<comment type="cofactor">
    <cofactor evidence="15">
        <name>Ca(2+)</name>
        <dbReference type="ChEBI" id="CHEBI:29108"/>
    </cofactor>
    <text evidence="15">Binds 1 Ca(2+) ion per subunit.</text>
</comment>
<feature type="active site" description="Charge relay system" evidence="15">
    <location>
        <position position="558"/>
    </location>
</feature>
<keyword evidence="12" id="KW-0843">Virulence</keyword>
<comment type="function">
    <text evidence="2">Secreted tripeptidyl-peptidase which degrades proteins at acidic pHs and is involved in virulence.</text>
</comment>
<evidence type="ECO:0000313" key="19">
    <source>
        <dbReference type="Proteomes" id="UP000287166"/>
    </source>
</evidence>
<evidence type="ECO:0000313" key="18">
    <source>
        <dbReference type="EMBL" id="GBE84917.1"/>
    </source>
</evidence>
<keyword evidence="13" id="KW-0865">Zymogen</keyword>
<dbReference type="GO" id="GO:0006508">
    <property type="term" value="P:proteolysis"/>
    <property type="evidence" value="ECO:0007669"/>
    <property type="project" value="UniProtKB-KW"/>
</dbReference>
<dbReference type="RefSeq" id="XP_027615830.1">
    <property type="nucleotide sequence ID" value="XM_027760029.1"/>
</dbReference>
<evidence type="ECO:0000259" key="17">
    <source>
        <dbReference type="PROSITE" id="PS51695"/>
    </source>
</evidence>
<evidence type="ECO:0000256" key="12">
    <source>
        <dbReference type="ARBA" id="ARBA00023026"/>
    </source>
</evidence>
<dbReference type="GO" id="GO:0008240">
    <property type="term" value="F:tripeptidyl-peptidase activity"/>
    <property type="evidence" value="ECO:0007669"/>
    <property type="project" value="UniProtKB-EC"/>
</dbReference>
<keyword evidence="19" id="KW-1185">Reference proteome</keyword>
<keyword evidence="11 15" id="KW-0106">Calcium</keyword>
<evidence type="ECO:0000256" key="4">
    <source>
        <dbReference type="ARBA" id="ARBA00012462"/>
    </source>
</evidence>
<evidence type="ECO:0000256" key="6">
    <source>
        <dbReference type="ARBA" id="ARBA00022670"/>
    </source>
</evidence>
<evidence type="ECO:0000256" key="10">
    <source>
        <dbReference type="ARBA" id="ARBA00022825"/>
    </source>
</evidence>
<evidence type="ECO:0000256" key="14">
    <source>
        <dbReference type="ARBA" id="ARBA00023180"/>
    </source>
</evidence>
<protein>
    <recommendedName>
        <fullName evidence="4">tripeptidyl-peptidase II</fullName>
        <ecNumber evidence="4">3.4.14.10</ecNumber>
    </recommendedName>
</protein>
<dbReference type="CDD" id="cd11377">
    <property type="entry name" value="Pro-peptidase_S53"/>
    <property type="match status" value="1"/>
</dbReference>
<evidence type="ECO:0000256" key="7">
    <source>
        <dbReference type="ARBA" id="ARBA00022723"/>
    </source>
</evidence>
<dbReference type="SUPFAM" id="SSF52743">
    <property type="entry name" value="Subtilisin-like"/>
    <property type="match status" value="1"/>
</dbReference>
<keyword evidence="8 16" id="KW-0732">Signal</keyword>